<evidence type="ECO:0000256" key="5">
    <source>
        <dbReference type="ARBA" id="ARBA00023239"/>
    </source>
</evidence>
<dbReference type="AlphaFoldDB" id="A0A9N9BGJ4"/>
<dbReference type="EC" id="4.2.1.17" evidence="2"/>
<dbReference type="Pfam" id="PF00378">
    <property type="entry name" value="ECH_1"/>
    <property type="match status" value="1"/>
</dbReference>
<proteinExistence type="inferred from homology"/>
<dbReference type="GO" id="GO:0005739">
    <property type="term" value="C:mitochondrion"/>
    <property type="evidence" value="ECO:0007669"/>
    <property type="project" value="TreeGrafter"/>
</dbReference>
<dbReference type="EMBL" id="CAJVPI010000711">
    <property type="protein sequence ID" value="CAG8565048.1"/>
    <property type="molecule type" value="Genomic_DNA"/>
</dbReference>
<dbReference type="PROSITE" id="PS00166">
    <property type="entry name" value="ENOYL_COA_HYDRATASE"/>
    <property type="match status" value="1"/>
</dbReference>
<dbReference type="GO" id="GO:0006635">
    <property type="term" value="P:fatty acid beta-oxidation"/>
    <property type="evidence" value="ECO:0007669"/>
    <property type="project" value="TreeGrafter"/>
</dbReference>
<comment type="similarity">
    <text evidence="1 7">Belongs to the enoyl-CoA hydratase/isomerase family.</text>
</comment>
<keyword evidence="9" id="KW-1185">Reference proteome</keyword>
<dbReference type="InterPro" id="IPR014748">
    <property type="entry name" value="Enoyl-CoA_hydra_C"/>
</dbReference>
<gene>
    <name evidence="8" type="ORF">PBRASI_LOCUS5795</name>
</gene>
<evidence type="ECO:0000256" key="1">
    <source>
        <dbReference type="ARBA" id="ARBA00005254"/>
    </source>
</evidence>
<dbReference type="InterPro" id="IPR029045">
    <property type="entry name" value="ClpP/crotonase-like_dom_sf"/>
</dbReference>
<evidence type="ECO:0000313" key="9">
    <source>
        <dbReference type="Proteomes" id="UP000789739"/>
    </source>
</evidence>
<dbReference type="GO" id="GO:0004300">
    <property type="term" value="F:enoyl-CoA hydratase activity"/>
    <property type="evidence" value="ECO:0007669"/>
    <property type="project" value="UniProtKB-EC"/>
</dbReference>
<dbReference type="InterPro" id="IPR018376">
    <property type="entry name" value="Enoyl-CoA_hyd/isom_CS"/>
</dbReference>
<dbReference type="CDD" id="cd06558">
    <property type="entry name" value="crotonase-like"/>
    <property type="match status" value="1"/>
</dbReference>
<comment type="caution">
    <text evidence="8">The sequence shown here is derived from an EMBL/GenBank/DDBJ whole genome shotgun (WGS) entry which is preliminary data.</text>
</comment>
<keyword evidence="4" id="KW-0443">Lipid metabolism</keyword>
<dbReference type="Proteomes" id="UP000789739">
    <property type="component" value="Unassembled WGS sequence"/>
</dbReference>
<keyword evidence="5" id="KW-0456">Lyase</keyword>
<name>A0A9N9BGJ4_9GLOM</name>
<sequence length="292" mass="31724">MFASLVRPLSRKPLHVPVARFSTSFTVRNGATKEPKSYNNILIESRGKVGLITLNRRKELNALSSELFHEVNDALETYDSDSEIGAIVITGSEKAFAAGADIKEMRDKTFAEVYKTNFLGHWGRINDIKKPVIAAVNGYALGGGCELAMSCDIIYAGDGAIFGQPEIKLGVIPGAGGTQRLTRAVGKSKAMEYALSGRPFTAQDAEKCGLVSKVFPKDQVLGEAIKLAEEIAGFSQPAVQAGKEAINSAYELSLKEGMHFERRLFQALFALNDKKEGMSAFVEKRAPKWTNS</sequence>
<dbReference type="SUPFAM" id="SSF52096">
    <property type="entry name" value="ClpP/crotonase"/>
    <property type="match status" value="1"/>
</dbReference>
<reference evidence="8" key="1">
    <citation type="submission" date="2021-06" db="EMBL/GenBank/DDBJ databases">
        <authorList>
            <person name="Kallberg Y."/>
            <person name="Tangrot J."/>
            <person name="Rosling A."/>
        </authorList>
    </citation>
    <scope>NUCLEOTIDE SEQUENCE</scope>
    <source>
        <strain evidence="8">BR232B</strain>
    </source>
</reference>
<dbReference type="FunFam" id="3.90.226.10:FF:000019">
    <property type="entry name" value="Enoyl-CoA hydratase, mitochondrial"/>
    <property type="match status" value="1"/>
</dbReference>
<keyword evidence="3" id="KW-0276">Fatty acid metabolism</keyword>
<organism evidence="8 9">
    <name type="scientific">Paraglomus brasilianum</name>
    <dbReference type="NCBI Taxonomy" id="144538"/>
    <lineage>
        <taxon>Eukaryota</taxon>
        <taxon>Fungi</taxon>
        <taxon>Fungi incertae sedis</taxon>
        <taxon>Mucoromycota</taxon>
        <taxon>Glomeromycotina</taxon>
        <taxon>Glomeromycetes</taxon>
        <taxon>Paraglomerales</taxon>
        <taxon>Paraglomeraceae</taxon>
        <taxon>Paraglomus</taxon>
    </lineage>
</organism>
<dbReference type="FunFam" id="1.10.12.10:FF:000001">
    <property type="entry name" value="Probable enoyl-CoA hydratase, mitochondrial"/>
    <property type="match status" value="1"/>
</dbReference>
<dbReference type="Gene3D" id="1.10.12.10">
    <property type="entry name" value="Lyase 2-enoyl-coa Hydratase, Chain A, domain 2"/>
    <property type="match status" value="1"/>
</dbReference>
<evidence type="ECO:0000256" key="3">
    <source>
        <dbReference type="ARBA" id="ARBA00022832"/>
    </source>
</evidence>
<evidence type="ECO:0000256" key="2">
    <source>
        <dbReference type="ARBA" id="ARBA00012076"/>
    </source>
</evidence>
<protein>
    <recommendedName>
        <fullName evidence="6">Probable enoyl-CoA hydratase, mitochondrial</fullName>
        <ecNumber evidence="2">4.2.1.17</ecNumber>
    </recommendedName>
</protein>
<accession>A0A9N9BGJ4</accession>
<evidence type="ECO:0000313" key="8">
    <source>
        <dbReference type="EMBL" id="CAG8565048.1"/>
    </source>
</evidence>
<dbReference type="InterPro" id="IPR001753">
    <property type="entry name" value="Enoyl-CoA_hydra/iso"/>
</dbReference>
<evidence type="ECO:0000256" key="6">
    <source>
        <dbReference type="ARBA" id="ARBA00073937"/>
    </source>
</evidence>
<evidence type="ECO:0000256" key="4">
    <source>
        <dbReference type="ARBA" id="ARBA00023098"/>
    </source>
</evidence>
<dbReference type="PANTHER" id="PTHR11941:SF54">
    <property type="entry name" value="ENOYL-COA HYDRATASE, MITOCHONDRIAL"/>
    <property type="match status" value="1"/>
</dbReference>
<evidence type="ECO:0000256" key="7">
    <source>
        <dbReference type="RuleBase" id="RU003707"/>
    </source>
</evidence>
<dbReference type="PANTHER" id="PTHR11941">
    <property type="entry name" value="ENOYL-COA HYDRATASE-RELATED"/>
    <property type="match status" value="1"/>
</dbReference>
<dbReference type="Gene3D" id="3.90.226.10">
    <property type="entry name" value="2-enoyl-CoA Hydratase, Chain A, domain 1"/>
    <property type="match status" value="1"/>
</dbReference>
<dbReference type="OrthoDB" id="2018133at2759"/>